<dbReference type="PROSITE" id="PS00211">
    <property type="entry name" value="ABC_TRANSPORTER_1"/>
    <property type="match status" value="1"/>
</dbReference>
<dbReference type="InterPro" id="IPR003439">
    <property type="entry name" value="ABC_transporter-like_ATP-bd"/>
</dbReference>
<dbReference type="SUPFAM" id="SSF52540">
    <property type="entry name" value="P-loop containing nucleoside triphosphate hydrolases"/>
    <property type="match status" value="1"/>
</dbReference>
<dbReference type="EMBL" id="VLLE01000003">
    <property type="protein sequence ID" value="TWI83632.1"/>
    <property type="molecule type" value="Genomic_DNA"/>
</dbReference>
<dbReference type="AlphaFoldDB" id="A0A562SQZ2"/>
<dbReference type="OrthoDB" id="9785229at2"/>
<dbReference type="PANTHER" id="PTHR43335:SF4">
    <property type="entry name" value="ABC TRANSPORTER, ATP-BINDING PROTEIN"/>
    <property type="match status" value="1"/>
</dbReference>
<evidence type="ECO:0000256" key="1">
    <source>
        <dbReference type="ARBA" id="ARBA00005417"/>
    </source>
</evidence>
<evidence type="ECO:0000259" key="5">
    <source>
        <dbReference type="PROSITE" id="PS50893"/>
    </source>
</evidence>
<evidence type="ECO:0000313" key="7">
    <source>
        <dbReference type="Proteomes" id="UP000316167"/>
    </source>
</evidence>
<dbReference type="SMART" id="SM00382">
    <property type="entry name" value="AAA"/>
    <property type="match status" value="1"/>
</dbReference>
<evidence type="ECO:0000313" key="6">
    <source>
        <dbReference type="EMBL" id="TWI83632.1"/>
    </source>
</evidence>
<keyword evidence="7" id="KW-1185">Reference proteome</keyword>
<dbReference type="PANTHER" id="PTHR43335">
    <property type="entry name" value="ABC TRANSPORTER, ATP-BINDING PROTEIN"/>
    <property type="match status" value="1"/>
</dbReference>
<gene>
    <name evidence="6" type="ORF">IQ13_1744</name>
</gene>
<comment type="similarity">
    <text evidence="1">Belongs to the ABC transporter superfamily.</text>
</comment>
<dbReference type="Gene3D" id="3.40.50.300">
    <property type="entry name" value="P-loop containing nucleotide triphosphate hydrolases"/>
    <property type="match status" value="1"/>
</dbReference>
<dbReference type="PROSITE" id="PS50893">
    <property type="entry name" value="ABC_TRANSPORTER_2"/>
    <property type="match status" value="1"/>
</dbReference>
<accession>A0A562SQZ2</accession>
<proteinExistence type="inferred from homology"/>
<dbReference type="InterPro" id="IPR027417">
    <property type="entry name" value="P-loop_NTPase"/>
</dbReference>
<feature type="domain" description="ABC transporter" evidence="5">
    <location>
        <begin position="5"/>
        <end position="234"/>
    </location>
</feature>
<keyword evidence="3" id="KW-0547">Nucleotide-binding</keyword>
<dbReference type="GO" id="GO:0005524">
    <property type="term" value="F:ATP binding"/>
    <property type="evidence" value="ECO:0007669"/>
    <property type="project" value="UniProtKB-KW"/>
</dbReference>
<sequence>MEAVIKVSHLTKKFSELTAVNDLSFTVQKGDVYGFLGQNGAGKSTSIRMLLTLIQPTSGTIEVFGYDLQHHRKEILRNTGAVIERPDLYKYLSAYETLQLFAAMSGVKLTKQQYMDQLELVGLAQRANSKVRTFSQGMKQRLGIAVALVHNPELIVLDEPTNGLDPQGIADMRNLILMLREKMKKTVLVSSHLLSEVEQIANRMLIIDKGKKLVEGTVSELFHPDDTVVLIETANQKACEQLIRNSSYATQLIGIDAAGIELKLRKEEVPVLTKMLVENNISILGIHARHTLEDYFLKITTANQHVEPFKN</sequence>
<reference evidence="6 7" key="1">
    <citation type="journal article" date="2015" name="Stand. Genomic Sci.">
        <title>Genomic Encyclopedia of Bacterial and Archaeal Type Strains, Phase III: the genomes of soil and plant-associated and newly described type strains.</title>
        <authorList>
            <person name="Whitman W.B."/>
            <person name="Woyke T."/>
            <person name="Klenk H.P."/>
            <person name="Zhou Y."/>
            <person name="Lilburn T.G."/>
            <person name="Beck B.J."/>
            <person name="De Vos P."/>
            <person name="Vandamme P."/>
            <person name="Eisen J.A."/>
            <person name="Garrity G."/>
            <person name="Hugenholtz P."/>
            <person name="Kyrpides N.C."/>
        </authorList>
    </citation>
    <scope>NUCLEOTIDE SEQUENCE [LARGE SCALE GENOMIC DNA]</scope>
    <source>
        <strain evidence="6 7">CGMCC 1.7271</strain>
    </source>
</reference>
<keyword evidence="4 6" id="KW-0067">ATP-binding</keyword>
<organism evidence="6 7">
    <name type="scientific">Lacibacter cauensis</name>
    <dbReference type="NCBI Taxonomy" id="510947"/>
    <lineage>
        <taxon>Bacteria</taxon>
        <taxon>Pseudomonadati</taxon>
        <taxon>Bacteroidota</taxon>
        <taxon>Chitinophagia</taxon>
        <taxon>Chitinophagales</taxon>
        <taxon>Chitinophagaceae</taxon>
        <taxon>Lacibacter</taxon>
    </lineage>
</organism>
<evidence type="ECO:0000256" key="4">
    <source>
        <dbReference type="ARBA" id="ARBA00022840"/>
    </source>
</evidence>
<dbReference type="RefSeq" id="WP_144885927.1">
    <property type="nucleotide sequence ID" value="NZ_VLLE01000003.1"/>
</dbReference>
<name>A0A562SQZ2_9BACT</name>
<keyword evidence="2" id="KW-0813">Transport</keyword>
<dbReference type="Proteomes" id="UP000316167">
    <property type="component" value="Unassembled WGS sequence"/>
</dbReference>
<dbReference type="GO" id="GO:0016887">
    <property type="term" value="F:ATP hydrolysis activity"/>
    <property type="evidence" value="ECO:0007669"/>
    <property type="project" value="InterPro"/>
</dbReference>
<dbReference type="InterPro" id="IPR003593">
    <property type="entry name" value="AAA+_ATPase"/>
</dbReference>
<dbReference type="InterPro" id="IPR017871">
    <property type="entry name" value="ABC_transporter-like_CS"/>
</dbReference>
<evidence type="ECO:0000256" key="3">
    <source>
        <dbReference type="ARBA" id="ARBA00022741"/>
    </source>
</evidence>
<dbReference type="Pfam" id="PF00005">
    <property type="entry name" value="ABC_tran"/>
    <property type="match status" value="1"/>
</dbReference>
<comment type="caution">
    <text evidence="6">The sequence shown here is derived from an EMBL/GenBank/DDBJ whole genome shotgun (WGS) entry which is preliminary data.</text>
</comment>
<protein>
    <submittedName>
        <fullName evidence="6">ABC-2 type transport system ATP-binding protein</fullName>
    </submittedName>
</protein>
<evidence type="ECO:0000256" key="2">
    <source>
        <dbReference type="ARBA" id="ARBA00022448"/>
    </source>
</evidence>